<accession>A0A1W2GHV3</accession>
<keyword evidence="2" id="KW-0677">Repeat</keyword>
<keyword evidence="5" id="KW-1185">Reference proteome</keyword>
<dbReference type="InterPro" id="IPR015943">
    <property type="entry name" value="WD40/YVTN_repeat-like_dom_sf"/>
</dbReference>
<gene>
    <name evidence="4" type="ORF">SAMN04488029_2790</name>
</gene>
<evidence type="ECO:0000256" key="3">
    <source>
        <dbReference type="PROSITE-ProRule" id="PRU00221"/>
    </source>
</evidence>
<dbReference type="PROSITE" id="PS00678">
    <property type="entry name" value="WD_REPEATS_1"/>
    <property type="match status" value="1"/>
</dbReference>
<dbReference type="InterPro" id="IPR036322">
    <property type="entry name" value="WD40_repeat_dom_sf"/>
</dbReference>
<dbReference type="InterPro" id="IPR018247">
    <property type="entry name" value="EF_Hand_1_Ca_BS"/>
</dbReference>
<evidence type="ECO:0000256" key="1">
    <source>
        <dbReference type="ARBA" id="ARBA00022574"/>
    </source>
</evidence>
<dbReference type="SMART" id="SM00320">
    <property type="entry name" value="WD40"/>
    <property type="match status" value="2"/>
</dbReference>
<organism evidence="4 5">
    <name type="scientific">Reichenbachiella faecimaris</name>
    <dbReference type="NCBI Taxonomy" id="692418"/>
    <lineage>
        <taxon>Bacteria</taxon>
        <taxon>Pseudomonadati</taxon>
        <taxon>Bacteroidota</taxon>
        <taxon>Cytophagia</taxon>
        <taxon>Cytophagales</taxon>
        <taxon>Reichenbachiellaceae</taxon>
        <taxon>Reichenbachiella</taxon>
    </lineage>
</organism>
<dbReference type="STRING" id="692418.SAMN04488029_2790"/>
<keyword evidence="1 3" id="KW-0853">WD repeat</keyword>
<dbReference type="OrthoDB" id="9767236at2"/>
<evidence type="ECO:0000313" key="4">
    <source>
        <dbReference type="EMBL" id="SMD36239.1"/>
    </source>
</evidence>
<dbReference type="Gene3D" id="2.130.10.10">
    <property type="entry name" value="YVTN repeat-like/Quinoprotein amine dehydrogenase"/>
    <property type="match status" value="1"/>
</dbReference>
<dbReference type="PROSITE" id="PS50082">
    <property type="entry name" value="WD_REPEATS_2"/>
    <property type="match status" value="1"/>
</dbReference>
<dbReference type="InterPro" id="IPR019775">
    <property type="entry name" value="WD40_repeat_CS"/>
</dbReference>
<name>A0A1W2GHV3_REIFA</name>
<protein>
    <submittedName>
        <fullName evidence="4">Uncharacterized protein, contains caspase domain</fullName>
    </submittedName>
</protein>
<evidence type="ECO:0000256" key="2">
    <source>
        <dbReference type="ARBA" id="ARBA00022737"/>
    </source>
</evidence>
<evidence type="ECO:0000313" key="5">
    <source>
        <dbReference type="Proteomes" id="UP000192472"/>
    </source>
</evidence>
<dbReference type="RefSeq" id="WP_084373445.1">
    <property type="nucleotide sequence ID" value="NZ_FWYF01000003.1"/>
</dbReference>
<dbReference type="EMBL" id="FWYF01000003">
    <property type="protein sequence ID" value="SMD36239.1"/>
    <property type="molecule type" value="Genomic_DNA"/>
</dbReference>
<dbReference type="PROSITE" id="PS00018">
    <property type="entry name" value="EF_HAND_1"/>
    <property type="match status" value="1"/>
</dbReference>
<dbReference type="SUPFAM" id="SSF50978">
    <property type="entry name" value="WD40 repeat-like"/>
    <property type="match status" value="1"/>
</dbReference>
<dbReference type="InterPro" id="IPR001680">
    <property type="entry name" value="WD40_rpt"/>
</dbReference>
<dbReference type="SUPFAM" id="SSF52129">
    <property type="entry name" value="Caspase-like"/>
    <property type="match status" value="1"/>
</dbReference>
<dbReference type="AlphaFoldDB" id="A0A1W2GHV3"/>
<reference evidence="4 5" key="1">
    <citation type="submission" date="2017-04" db="EMBL/GenBank/DDBJ databases">
        <authorList>
            <person name="Afonso C.L."/>
            <person name="Miller P.J."/>
            <person name="Scott M.A."/>
            <person name="Spackman E."/>
            <person name="Goraichik I."/>
            <person name="Dimitrov K.M."/>
            <person name="Suarez D.L."/>
            <person name="Swayne D.E."/>
        </authorList>
    </citation>
    <scope>NUCLEOTIDE SEQUENCE [LARGE SCALE GENOMIC DNA]</scope>
    <source>
        <strain evidence="4 5">DSM 26133</strain>
    </source>
</reference>
<dbReference type="Proteomes" id="UP000192472">
    <property type="component" value="Unassembled WGS sequence"/>
</dbReference>
<proteinExistence type="predicted"/>
<feature type="repeat" description="WD" evidence="3">
    <location>
        <begin position="48"/>
        <end position="89"/>
    </location>
</feature>
<dbReference type="Gene3D" id="3.40.50.1460">
    <property type="match status" value="1"/>
</dbReference>
<dbReference type="InterPro" id="IPR029030">
    <property type="entry name" value="Caspase-like_dom_sf"/>
</dbReference>
<sequence>MLLLAKKTKKIEPAGLFLLHFLKSIALLLLSSSLFAQPTDPVFVLNNPKGHYADVFRFHVTSDRTTAITVSRDKSICFWDIASETLTKKIWFDMGTGEKGKLLDSDFDAKTNLLAVARINSEGQAVVNLMDITTTKIIGTFGGFSKELGTVRFDPNSRYILTASGLNSFREPLKLWALPTKSKEPFFKENPSTIENDHEVSSIIFYDKNSKILTFGNPTFKHTRNSNFSIEFNRNTIPPFNIKKIKHPIKENPQTGVYLNKSNSFLFVSPKGKVQIFDKTGKIKELYQSSITQYSDLFISPSENLAIVRFSNSTSSEALLLNIANREYYRIDFSFDQLCFLNESTVLVTSEGKLQTLKLEDQLDSTSKNFYQHNKKGNSEIAFGANKIVLYDDLGKCFSFSELSLFTNPIISDAFSFRKTSHNDVTVEKKEWHMLLINDKTIRLTPFYSNKNFSFLNSGNLLVSMNHTFSSHFHTTEAKTLLYQPNLKSEYLLPLKEFGGYQFNLTGIAPSPEISSSLFITQDLNGRIDLYDEFSEKRNMSLRLDYSTGHINTNFKNFDLIYPNLKVKVHSDYEGNLTNNDVLYSINDRLFDSDNYGFLGLSRLEFLNPLEAVKLQAKRGEEIITSYEYLNATPVLPPLLSYYEQDNEWLCWTQEGYYASSAGGERLGGWVVNQNVNQIAEYHPLYDFKKEYYKPSLIKLITEEESFDQAMTLYNRTAIVPLSKNAKVTDNLPPSVQWITPMIKDTTYQKNAVILKTNVQSASPVTNAKVLLNGRTIIRWDQIKITNQGESNYQLSFEMELLLLENTINIFVENEHGSTISEERILRSEKLQQGLERYKPNLYLLSIGVSQHSNPNYSLSYADKDALEISSLYRGQKGRLFKDVFDKTLTDKQATRSNILDAFYWLEENATQKDVVLIFIASHGINQKERFYILPYDGDPNRIRITGVDWLDFSDVLGNLPSKVLVFIDACHSGKLGTNLLASRGETDLLEAIRTLATEENGVVIMAASTGKEYSYEKPEWGHGAFTLALLNGLKDGKADLNQDGIVNIREIDYFVAERVKELTHGKQHPTTQKPSVVAEFPLIQIE</sequence>